<evidence type="ECO:0000313" key="1">
    <source>
        <dbReference type="EMBL" id="MCW4451744.1"/>
    </source>
</evidence>
<accession>A0ABT3JLT1</accession>
<dbReference type="Proteomes" id="UP001209107">
    <property type="component" value="Unassembled WGS sequence"/>
</dbReference>
<proteinExistence type="predicted"/>
<dbReference type="PANTHER" id="PTHR37841">
    <property type="entry name" value="GLR2918 PROTEIN"/>
    <property type="match status" value="1"/>
</dbReference>
<dbReference type="PANTHER" id="PTHR37841:SF1">
    <property type="entry name" value="DUF3298 DOMAIN-CONTAINING PROTEIN"/>
    <property type="match status" value="1"/>
</dbReference>
<keyword evidence="2" id="KW-1185">Reference proteome</keyword>
<evidence type="ECO:0000313" key="2">
    <source>
        <dbReference type="Proteomes" id="UP001209107"/>
    </source>
</evidence>
<organism evidence="1 2">
    <name type="scientific">Kaistella yananensis</name>
    <dbReference type="NCBI Taxonomy" id="2989820"/>
    <lineage>
        <taxon>Bacteria</taxon>
        <taxon>Pseudomonadati</taxon>
        <taxon>Bacteroidota</taxon>
        <taxon>Flavobacteriia</taxon>
        <taxon>Flavobacteriales</taxon>
        <taxon>Weeksellaceae</taxon>
        <taxon>Chryseobacterium group</taxon>
        <taxon>Kaistella</taxon>
    </lineage>
</organism>
<reference evidence="1 2" key="1">
    <citation type="submission" date="2022-10" db="EMBL/GenBank/DDBJ databases">
        <title>Kaistella sp. BT-6-1-3.</title>
        <authorList>
            <person name="Ai J."/>
            <person name="Deng Z."/>
        </authorList>
    </citation>
    <scope>NUCLEOTIDE SEQUENCE [LARGE SCALE GENOMIC DNA]</scope>
    <source>
        <strain evidence="1 2">BT6-1-3</strain>
    </source>
</reference>
<protein>
    <submittedName>
        <fullName evidence="1">WG repeat-containing protein</fullName>
    </submittedName>
</protein>
<dbReference type="RefSeq" id="WP_265143913.1">
    <property type="nucleotide sequence ID" value="NZ_JAPCHZ010000002.1"/>
</dbReference>
<comment type="caution">
    <text evidence="1">The sequence shown here is derived from an EMBL/GenBank/DDBJ whole genome shotgun (WGS) entry which is preliminary data.</text>
</comment>
<sequence>MKNFLFLLIVILFSCNNESQTFDLSRSNISYQERDGETGWKRVLLIKPNKWGFVNDQNKIMIPFEYDFVNPFKNGLAYAKNNGKEFFITNRNLKLAGNYDEAGIFTFGLAPVSKNKKWGFIDENGKLVIPMLYDSVEYFTQNGLSAVKRNGKSGFIDRYGREIIPVAYELVKGEQLDDFVIVRKYYKWAFFSNTGKQLTDFLYTDVQRAWKGDDTTFFENGPASVKVNGKYIFLSKNLHPAFSNLSFDSATSFDSNKNAIVMKNEKFGILNNDGKLVIPIAYTAIENYNSNGDPNPNFYLLTKDKRYALFNAGLIKIAESDEEFFNITYSNQIKYISFKNFSNKYGLVDHKGKIKVPFIYDESLHFQGNAFSIVKRNNKKGIIDINNREIVPLKFNELVQIDDEDKDLFIATNQSGAFVIDLNNKIILSGEEIQSIYNQPLKFIVKRNKKYGIVDLQNKNILPFEYDEISNWTEYGPRISKFIVKNGKTGLIDENTFKITVPPTYDEFKYINGLIFAKKNNKAGIINEKGRVICPFIYDEIFPSLLDVYDFKADEKRIYARNGNAYFQINEKGEVLKSNITFKTVLKNTEIPEPPPPPRPNK</sequence>
<dbReference type="Pfam" id="PF14903">
    <property type="entry name" value="WG_beta_rep"/>
    <property type="match status" value="7"/>
</dbReference>
<gene>
    <name evidence="1" type="ORF">OK344_05920</name>
</gene>
<dbReference type="PROSITE" id="PS51257">
    <property type="entry name" value="PROKAR_LIPOPROTEIN"/>
    <property type="match status" value="1"/>
</dbReference>
<dbReference type="EMBL" id="JAPCHZ010000002">
    <property type="protein sequence ID" value="MCW4451744.1"/>
    <property type="molecule type" value="Genomic_DNA"/>
</dbReference>
<name>A0ABT3JLT1_9FLAO</name>
<dbReference type="InterPro" id="IPR032774">
    <property type="entry name" value="WG_beta_rep"/>
</dbReference>